<dbReference type="AlphaFoldDB" id="A0A1T5FM18"/>
<name>A0A1T5FM18_9SPHN</name>
<keyword evidence="1" id="KW-0732">Signal</keyword>
<gene>
    <name evidence="2" type="ORF">SAMN06295920_11025</name>
</gene>
<evidence type="ECO:0000313" key="3">
    <source>
        <dbReference type="Proteomes" id="UP000189818"/>
    </source>
</evidence>
<dbReference type="OrthoDB" id="7583562at2"/>
<accession>A0A1T5FM18</accession>
<dbReference type="Proteomes" id="UP000189818">
    <property type="component" value="Unassembled WGS sequence"/>
</dbReference>
<dbReference type="EMBL" id="FUYM01000010">
    <property type="protein sequence ID" value="SKB97220.1"/>
    <property type="molecule type" value="Genomic_DNA"/>
</dbReference>
<evidence type="ECO:0000313" key="2">
    <source>
        <dbReference type="EMBL" id="SKB97220.1"/>
    </source>
</evidence>
<reference evidence="3" key="1">
    <citation type="submission" date="2017-02" db="EMBL/GenBank/DDBJ databases">
        <authorList>
            <person name="Varghese N."/>
            <person name="Submissions S."/>
        </authorList>
    </citation>
    <scope>NUCLEOTIDE SEQUENCE [LARGE SCALE GENOMIC DNA]</scope>
    <source>
        <strain evidence="3">UM2</strain>
    </source>
</reference>
<keyword evidence="3" id="KW-1185">Reference proteome</keyword>
<feature type="signal peptide" evidence="1">
    <location>
        <begin position="1"/>
        <end position="20"/>
    </location>
</feature>
<evidence type="ECO:0000256" key="1">
    <source>
        <dbReference type="SAM" id="SignalP"/>
    </source>
</evidence>
<dbReference type="RefSeq" id="WP_079649838.1">
    <property type="nucleotide sequence ID" value="NZ_FUYM01000010.1"/>
</dbReference>
<proteinExistence type="predicted"/>
<sequence>MKFNCVLVGAALAIAAPALAQPTEVADPYGAGSISKGHYSTIERKLEAAYQKGDRSPEVLLNLAAIRLGEKRGAEARDLYKAVLDQPNVDMATLSGNATSHEVAQRGMAGALAMID</sequence>
<evidence type="ECO:0008006" key="4">
    <source>
        <dbReference type="Google" id="ProtNLM"/>
    </source>
</evidence>
<protein>
    <recommendedName>
        <fullName evidence="4">Tetratricopeptide repeat protein</fullName>
    </recommendedName>
</protein>
<feature type="chain" id="PRO_5012956368" description="Tetratricopeptide repeat protein" evidence="1">
    <location>
        <begin position="21"/>
        <end position="116"/>
    </location>
</feature>
<organism evidence="2 3">
    <name type="scientific">Rhizorhabdus histidinilytica</name>
    <dbReference type="NCBI Taxonomy" id="439228"/>
    <lineage>
        <taxon>Bacteria</taxon>
        <taxon>Pseudomonadati</taxon>
        <taxon>Pseudomonadota</taxon>
        <taxon>Alphaproteobacteria</taxon>
        <taxon>Sphingomonadales</taxon>
        <taxon>Sphingomonadaceae</taxon>
        <taxon>Rhizorhabdus</taxon>
    </lineage>
</organism>